<dbReference type="CDD" id="cd05233">
    <property type="entry name" value="SDR_c"/>
    <property type="match status" value="1"/>
</dbReference>
<dbReference type="PANTHER" id="PTHR42760">
    <property type="entry name" value="SHORT-CHAIN DEHYDROGENASES/REDUCTASES FAMILY MEMBER"/>
    <property type="match status" value="1"/>
</dbReference>
<dbReference type="Pfam" id="PF13561">
    <property type="entry name" value="adh_short_C2"/>
    <property type="match status" value="1"/>
</dbReference>
<reference evidence="4 6" key="2">
    <citation type="submission" date="2019-04" db="EMBL/GenBank/DDBJ databases">
        <title>Long-read de novo sequencing of Cupriavidus necator H16.</title>
        <authorList>
            <person name="Little G.T."/>
            <person name="Ehsaan M."/>
            <person name="Arenas-Lopez C."/>
            <person name="Jawed K."/>
            <person name="Winzer K."/>
            <person name="Kovacs K."/>
            <person name="Malys N."/>
            <person name="Minton N.P."/>
        </authorList>
    </citation>
    <scope>NUCLEOTIDE SEQUENCE [LARGE SCALE GENOMIC DNA]</scope>
    <source>
        <strain evidence="4 6">H16</strain>
    </source>
</reference>
<reference evidence="3 5" key="1">
    <citation type="journal article" date="2006" name="Nat. Biotechnol.">
        <title>Genome sequence of the bioplastic-producing 'Knallgas' bacterium Ralstonia eutropha H16.</title>
        <authorList>
            <person name="Pohlmann A."/>
            <person name="Fricke W.F."/>
            <person name="Reinecke F."/>
            <person name="Kusian B."/>
            <person name="Liesegang H."/>
            <person name="Cramm R."/>
            <person name="Eitinger T."/>
            <person name="Ewering C."/>
            <person name="Potter M."/>
            <person name="Schwartz E."/>
            <person name="Strittmatter A."/>
            <person name="Voss I."/>
            <person name="Gottschalk G."/>
            <person name="Steinbuechel A."/>
            <person name="Friedrich B."/>
            <person name="Bowien B."/>
        </authorList>
    </citation>
    <scope>NUCLEOTIDE SEQUENCE [LARGE SCALE GENOMIC DNA]</scope>
    <source>
        <strain evidence="5">ATCC 17699 / DSM 428 / KCTC 22496 / NCIMB 10442 / H16 / Stanier 337</strain>
        <strain evidence="3">H16</strain>
    </source>
</reference>
<dbReference type="RefSeq" id="WP_011617435.1">
    <property type="nucleotide sequence ID" value="NC_008314.1"/>
</dbReference>
<organism evidence="3 5">
    <name type="scientific">Cupriavidus necator (strain ATCC 17699 / DSM 428 / KCTC 22496 / NCIMB 10442 / H16 / Stanier 337)</name>
    <name type="common">Ralstonia eutropha</name>
    <dbReference type="NCBI Taxonomy" id="381666"/>
    <lineage>
        <taxon>Bacteria</taxon>
        <taxon>Pseudomonadati</taxon>
        <taxon>Pseudomonadota</taxon>
        <taxon>Betaproteobacteria</taxon>
        <taxon>Burkholderiales</taxon>
        <taxon>Burkholderiaceae</taxon>
        <taxon>Cupriavidus</taxon>
    </lineage>
</organism>
<accession>Q0K0G0</accession>
<dbReference type="KEGG" id="reh:H16_B1732"/>
<evidence type="ECO:0000313" key="4">
    <source>
        <dbReference type="EMBL" id="QCC04346.1"/>
    </source>
</evidence>
<dbReference type="eggNOG" id="COG1028">
    <property type="taxonomic scope" value="Bacteria"/>
</dbReference>
<gene>
    <name evidence="3" type="ordered locus">H16_B1732</name>
    <name evidence="4" type="ORF">E6A55_27935</name>
</gene>
<dbReference type="GO" id="GO:0006633">
    <property type="term" value="P:fatty acid biosynthetic process"/>
    <property type="evidence" value="ECO:0007669"/>
    <property type="project" value="TreeGrafter"/>
</dbReference>
<keyword evidence="5" id="KW-1185">Reference proteome</keyword>
<dbReference type="PANTHER" id="PTHR42760:SF133">
    <property type="entry name" value="3-OXOACYL-[ACYL-CARRIER-PROTEIN] REDUCTASE"/>
    <property type="match status" value="1"/>
</dbReference>
<dbReference type="OrthoDB" id="9803333at2"/>
<sequence>MSNSLEGKVAVITGGTTGIGLAIAKEFVAEGAKVVVTALQQEALDEAVREIGPRSFGAKADASSIAEMDALLKRVKADHGRLDAVIANAVADEHAPLGKITEEQFDKMVGVNLKGVLFTIQSAMPLLESDGSIILIGSTASVAPPAGMSIYGAIKAAFHGMVRSLIQDAKDTGVRINILSPGAVDTPSLRRALIKAAGADMADAIVQSIAQRSPAGRIGDAREIGKVAVFLASDASSYVNGVELFVDGGLRQV</sequence>
<dbReference type="EMBL" id="CP039288">
    <property type="protein sequence ID" value="QCC04346.1"/>
    <property type="molecule type" value="Genomic_DNA"/>
</dbReference>
<dbReference type="GO" id="GO:0048038">
    <property type="term" value="F:quinone binding"/>
    <property type="evidence" value="ECO:0007669"/>
    <property type="project" value="TreeGrafter"/>
</dbReference>
<dbReference type="PRINTS" id="PR00081">
    <property type="entry name" value="GDHRDH"/>
</dbReference>
<dbReference type="Proteomes" id="UP000008210">
    <property type="component" value="Chromosome 2"/>
</dbReference>
<dbReference type="InterPro" id="IPR002347">
    <property type="entry name" value="SDR_fam"/>
</dbReference>
<dbReference type="STRING" id="381666.H16_B1732"/>
<evidence type="ECO:0000256" key="2">
    <source>
        <dbReference type="ARBA" id="ARBA00023002"/>
    </source>
</evidence>
<dbReference type="EMBL" id="AM260480">
    <property type="protein sequence ID" value="CAJ96514.1"/>
    <property type="molecule type" value="Genomic_DNA"/>
</dbReference>
<dbReference type="FunFam" id="3.40.50.720:FF:000084">
    <property type="entry name" value="Short-chain dehydrogenase reductase"/>
    <property type="match status" value="1"/>
</dbReference>
<comment type="similarity">
    <text evidence="1">Belongs to the short-chain dehydrogenases/reductases (SDR) family.</text>
</comment>
<dbReference type="EC" id="1.-.-.-" evidence="3"/>
<evidence type="ECO:0000256" key="1">
    <source>
        <dbReference type="ARBA" id="ARBA00006484"/>
    </source>
</evidence>
<dbReference type="AlphaFoldDB" id="Q0K0G0"/>
<dbReference type="Proteomes" id="UP000296079">
    <property type="component" value="Chromosome 2"/>
</dbReference>
<dbReference type="Gene3D" id="3.40.50.720">
    <property type="entry name" value="NAD(P)-binding Rossmann-like Domain"/>
    <property type="match status" value="1"/>
</dbReference>
<proteinExistence type="inferred from homology"/>
<dbReference type="InterPro" id="IPR036291">
    <property type="entry name" value="NAD(P)-bd_dom_sf"/>
</dbReference>
<dbReference type="SUPFAM" id="SSF51735">
    <property type="entry name" value="NAD(P)-binding Rossmann-fold domains"/>
    <property type="match status" value="1"/>
</dbReference>
<dbReference type="GO" id="GO:0016616">
    <property type="term" value="F:oxidoreductase activity, acting on the CH-OH group of donors, NAD or NADP as acceptor"/>
    <property type="evidence" value="ECO:0007669"/>
    <property type="project" value="TreeGrafter"/>
</dbReference>
<evidence type="ECO:0000313" key="5">
    <source>
        <dbReference type="Proteomes" id="UP000008210"/>
    </source>
</evidence>
<evidence type="ECO:0000313" key="6">
    <source>
        <dbReference type="Proteomes" id="UP000296079"/>
    </source>
</evidence>
<protein>
    <submittedName>
        <fullName evidence="4">SDR family oxidoreductase</fullName>
    </submittedName>
    <submittedName>
        <fullName evidence="3">Short chain dehydrogenase</fullName>
        <ecNumber evidence="3">1.-.-.-</ecNumber>
    </submittedName>
</protein>
<keyword evidence="2 3" id="KW-0560">Oxidoreductase</keyword>
<evidence type="ECO:0000313" key="3">
    <source>
        <dbReference type="EMBL" id="CAJ96514.1"/>
    </source>
</evidence>
<dbReference type="HOGENOM" id="CLU_010194_1_0_4"/>
<name>Q0K0G0_CUPNH</name>